<dbReference type="InterPro" id="IPR051043">
    <property type="entry name" value="Sulfatase_Mod_Factor_Kinase"/>
</dbReference>
<sequence>MPFVCPPQLDGTDVEAKREEIRAYLHATMDTFERLFSLFVDDSVFFQRPERLRHPHIFYFGHTAVFFVNKLILAKLLPERINPRLESVFAVGVDEMSWDDLNDAHYDWPTVEETRAYRQQVRATVDRLIRTLPLSLPIDWNSPFWPILMGIEHERIHLETSSVLIRQTPIESVKPQPYLWPVCEDVGPNHSNELIPVPAGKVVLGKHDQFYGWDNEYGRHEAQIPAFSASRFLVSNGEFLEFVRDGGYHHDSYWGEEGLAWRQFRQPEHPVFWIADSAQPDGFRYRTLATEIPLPLNWPVDVNQLEAEAFCNWLSAKSGKTIRLPFEDEWYRLVDEADLLDQSDWGGIPPGNLGLGYEASACPVNRFRQGDFYDIVGNVWQWTNTPIYPFEGFEVHPLYDDFTTPTFDGKHNLIKGGSFISTGNEALQSARYAFRRHFFQHAGFRYVHSDYVERINASVYETDSLVSQYAEFGWGQRYFDVNNFPAECAQLCLEAMVDMPTRRALDIGCATGRSSFELARVFDEVTGLDFSARFVRVAEQMKTEGRIRYTLPTEGELVDFREAALPDHLSSTPGKVSFWQADACNLKPQFTGYDLIFAGNLIDRLYDPAKFLRDAAERLNPGGLLILTSPYTWLEEHTPKMQWLGGIRQDGESITSFEGLTQRLHTQFKFIARHDVPFVIRETARKFQHTIAEMTIWKKE</sequence>
<dbReference type="SUPFAM" id="SSF56436">
    <property type="entry name" value="C-type lectin-like"/>
    <property type="match status" value="1"/>
</dbReference>
<dbReference type="Gene3D" id="3.40.50.150">
    <property type="entry name" value="Vaccinia Virus protein VP39"/>
    <property type="match status" value="1"/>
</dbReference>
<comment type="pathway">
    <text evidence="3">Amino-acid biosynthesis; ergothioneine biosynthesis.</text>
</comment>
<dbReference type="EMBL" id="CP001801">
    <property type="protein sequence ID" value="ACX95914.1"/>
    <property type="molecule type" value="Genomic_DNA"/>
</dbReference>
<reference evidence="7 8" key="1">
    <citation type="submission" date="2009-10" db="EMBL/GenBank/DDBJ databases">
        <title>Complete sequence of Halothiobacillus neapolitanus c2.</title>
        <authorList>
            <consortium name="US DOE Joint Genome Institute"/>
            <person name="Lucas S."/>
            <person name="Copeland A."/>
            <person name="Lapidus A."/>
            <person name="Glavina del Rio T."/>
            <person name="Tice H."/>
            <person name="Bruce D."/>
            <person name="Goodwin L."/>
            <person name="Pitluck S."/>
            <person name="Davenport K."/>
            <person name="Brettin T."/>
            <person name="Detter J.C."/>
            <person name="Han C."/>
            <person name="Tapia R."/>
            <person name="Larimer F."/>
            <person name="Land M."/>
            <person name="Hauser L."/>
            <person name="Kyrpides N."/>
            <person name="Mikhailova N."/>
            <person name="Kerfeld C."/>
            <person name="Cannon G."/>
            <person name="Heinhort S."/>
        </authorList>
    </citation>
    <scope>NUCLEOTIDE SEQUENCE [LARGE SCALE GENOMIC DNA]</scope>
    <source>
        <strain evidence="8">ATCC 23641 / c2</strain>
    </source>
</reference>
<dbReference type="Pfam" id="PF12867">
    <property type="entry name" value="DinB_2"/>
    <property type="match status" value="1"/>
</dbReference>
<dbReference type="NCBIfam" id="TIGR04345">
    <property type="entry name" value="ovoA_Cterm"/>
    <property type="match status" value="1"/>
</dbReference>
<dbReference type="InterPro" id="IPR042095">
    <property type="entry name" value="SUMF_sf"/>
</dbReference>
<dbReference type="HOGENOM" id="CLU_019343_0_0_6"/>
<dbReference type="NCBIfam" id="TIGR04344">
    <property type="entry name" value="ovoA_Nterm"/>
    <property type="match status" value="1"/>
</dbReference>
<dbReference type="Pfam" id="PF08242">
    <property type="entry name" value="Methyltransf_12"/>
    <property type="match status" value="1"/>
</dbReference>
<dbReference type="InterPro" id="IPR016187">
    <property type="entry name" value="CTDL_fold"/>
</dbReference>
<name>D0KZP1_HALNC</name>
<dbReference type="eggNOG" id="COG1262">
    <property type="taxonomic scope" value="Bacteria"/>
</dbReference>
<keyword evidence="8" id="KW-1185">Reference proteome</keyword>
<dbReference type="GO" id="GO:0120147">
    <property type="term" value="F:formylglycine-generating oxidase activity"/>
    <property type="evidence" value="ECO:0007669"/>
    <property type="project" value="TreeGrafter"/>
</dbReference>
<dbReference type="KEGG" id="hna:Hneap_1078"/>
<evidence type="ECO:0000259" key="5">
    <source>
        <dbReference type="Pfam" id="PF08242"/>
    </source>
</evidence>
<evidence type="ECO:0000259" key="6">
    <source>
        <dbReference type="Pfam" id="PF12867"/>
    </source>
</evidence>
<dbReference type="OrthoDB" id="9768004at2"/>
<dbReference type="InterPro" id="IPR013217">
    <property type="entry name" value="Methyltransf_12"/>
</dbReference>
<evidence type="ECO:0008006" key="9">
    <source>
        <dbReference type="Google" id="ProtNLM"/>
    </source>
</evidence>
<dbReference type="STRING" id="555778.Hneap_1078"/>
<evidence type="ECO:0000259" key="4">
    <source>
        <dbReference type="Pfam" id="PF03781"/>
    </source>
</evidence>
<feature type="domain" description="Sulfatase-modifying factor enzyme-like" evidence="4">
    <location>
        <begin position="192"/>
        <end position="447"/>
    </location>
</feature>
<dbReference type="PANTHER" id="PTHR23150:SF26">
    <property type="entry name" value="GENERIC METHYLTRANSFERASE"/>
    <property type="match status" value="1"/>
</dbReference>
<gene>
    <name evidence="7" type="ordered locus">Hneap_1078</name>
</gene>
<dbReference type="InterPro" id="IPR024775">
    <property type="entry name" value="DinB-like"/>
</dbReference>
<evidence type="ECO:0000313" key="7">
    <source>
        <dbReference type="EMBL" id="ACX95914.1"/>
    </source>
</evidence>
<organism evidence="7 8">
    <name type="scientific">Halothiobacillus neapolitanus (strain ATCC 23641 / DSM 15147 / CIP 104769 / NCIMB 8539 / c2)</name>
    <name type="common">Thiobacillus neapolitanus</name>
    <dbReference type="NCBI Taxonomy" id="555778"/>
    <lineage>
        <taxon>Bacteria</taxon>
        <taxon>Pseudomonadati</taxon>
        <taxon>Pseudomonadota</taxon>
        <taxon>Gammaproteobacteria</taxon>
        <taxon>Chromatiales</taxon>
        <taxon>Halothiobacillaceae</taxon>
        <taxon>Halothiobacillus</taxon>
    </lineage>
</organism>
<dbReference type="CDD" id="cd02440">
    <property type="entry name" value="AdoMet_MTases"/>
    <property type="match status" value="1"/>
</dbReference>
<feature type="domain" description="Methyltransferase type 12" evidence="5">
    <location>
        <begin position="505"/>
        <end position="625"/>
    </location>
</feature>
<dbReference type="Gene3D" id="3.90.1580.10">
    <property type="entry name" value="paralog of FGE (formylglycine-generating enzyme)"/>
    <property type="match status" value="1"/>
</dbReference>
<dbReference type="FunFam" id="3.90.1580.10:FF:000006">
    <property type="entry name" value="Generic methyltransferase, putative"/>
    <property type="match status" value="1"/>
</dbReference>
<evidence type="ECO:0000313" key="8">
    <source>
        <dbReference type="Proteomes" id="UP000009102"/>
    </source>
</evidence>
<protein>
    <recommendedName>
        <fullName evidence="9">SAM-dependent methyltransferase</fullName>
    </recommendedName>
</protein>
<dbReference type="PANTHER" id="PTHR23150">
    <property type="entry name" value="SULFATASE MODIFYING FACTOR 1, 2"/>
    <property type="match status" value="1"/>
</dbReference>
<proteinExistence type="predicted"/>
<dbReference type="Pfam" id="PF03781">
    <property type="entry name" value="FGE-sulfatase"/>
    <property type="match status" value="1"/>
</dbReference>
<evidence type="ECO:0000256" key="2">
    <source>
        <dbReference type="ARBA" id="ARBA00023004"/>
    </source>
</evidence>
<keyword evidence="2" id="KW-0408">Iron</keyword>
<dbReference type="InterPro" id="IPR029063">
    <property type="entry name" value="SAM-dependent_MTases_sf"/>
</dbReference>
<evidence type="ECO:0000256" key="1">
    <source>
        <dbReference type="ARBA" id="ARBA00023002"/>
    </source>
</evidence>
<dbReference type="RefSeq" id="WP_012823950.1">
    <property type="nucleotide sequence ID" value="NC_013422.1"/>
</dbReference>
<feature type="domain" description="DinB-like" evidence="6">
    <location>
        <begin position="28"/>
        <end position="160"/>
    </location>
</feature>
<dbReference type="SUPFAM" id="SSF53335">
    <property type="entry name" value="S-adenosyl-L-methionine-dependent methyltransferases"/>
    <property type="match status" value="1"/>
</dbReference>
<dbReference type="InterPro" id="IPR005532">
    <property type="entry name" value="SUMF_dom"/>
</dbReference>
<dbReference type="InterPro" id="IPR027577">
    <property type="entry name" value="OvoA_Nterm"/>
</dbReference>
<dbReference type="eggNOG" id="COG2227">
    <property type="taxonomic scope" value="Bacteria"/>
</dbReference>
<dbReference type="InterPro" id="IPR027625">
    <property type="entry name" value="OvoA_Cterm"/>
</dbReference>
<evidence type="ECO:0000256" key="3">
    <source>
        <dbReference type="ARBA" id="ARBA00037882"/>
    </source>
</evidence>
<dbReference type="Proteomes" id="UP000009102">
    <property type="component" value="Chromosome"/>
</dbReference>
<accession>D0KZP1</accession>
<dbReference type="AlphaFoldDB" id="D0KZP1"/>
<keyword evidence="1" id="KW-0560">Oxidoreductase</keyword>